<evidence type="ECO:0000313" key="2">
    <source>
        <dbReference type="Proteomes" id="UP000246702"/>
    </source>
</evidence>
<dbReference type="Pfam" id="PF13489">
    <property type="entry name" value="Methyltransf_23"/>
    <property type="match status" value="1"/>
</dbReference>
<dbReference type="RefSeq" id="XP_025472523.1">
    <property type="nucleotide sequence ID" value="XM_025616347.1"/>
</dbReference>
<evidence type="ECO:0008006" key="3">
    <source>
        <dbReference type="Google" id="ProtNLM"/>
    </source>
</evidence>
<organism evidence="1 2">
    <name type="scientific">Aspergillus sclerotioniger CBS 115572</name>
    <dbReference type="NCBI Taxonomy" id="1450535"/>
    <lineage>
        <taxon>Eukaryota</taxon>
        <taxon>Fungi</taxon>
        <taxon>Dikarya</taxon>
        <taxon>Ascomycota</taxon>
        <taxon>Pezizomycotina</taxon>
        <taxon>Eurotiomycetes</taxon>
        <taxon>Eurotiomycetidae</taxon>
        <taxon>Eurotiales</taxon>
        <taxon>Aspergillaceae</taxon>
        <taxon>Aspergillus</taxon>
        <taxon>Aspergillus subgen. Circumdati</taxon>
    </lineage>
</organism>
<protein>
    <recommendedName>
        <fullName evidence="3">Methyltransferase domain-containing protein</fullName>
    </recommendedName>
</protein>
<dbReference type="SUPFAM" id="SSF53335">
    <property type="entry name" value="S-adenosyl-L-methionine-dependent methyltransferases"/>
    <property type="match status" value="1"/>
</dbReference>
<dbReference type="CDD" id="cd02440">
    <property type="entry name" value="AdoMet_MTases"/>
    <property type="match status" value="1"/>
</dbReference>
<dbReference type="InterPro" id="IPR029063">
    <property type="entry name" value="SAM-dependent_MTases_sf"/>
</dbReference>
<accession>A0A317XDG3</accession>
<dbReference type="OrthoDB" id="2013972at2759"/>
<reference evidence="1 2" key="1">
    <citation type="submission" date="2016-12" db="EMBL/GenBank/DDBJ databases">
        <title>The genomes of Aspergillus section Nigri reveals drivers in fungal speciation.</title>
        <authorList>
            <consortium name="DOE Joint Genome Institute"/>
            <person name="Vesth T.C."/>
            <person name="Nybo J."/>
            <person name="Theobald S."/>
            <person name="Brandl J."/>
            <person name="Frisvad J.C."/>
            <person name="Nielsen K.F."/>
            <person name="Lyhne E.K."/>
            <person name="Kogle M.E."/>
            <person name="Kuo A."/>
            <person name="Riley R."/>
            <person name="Clum A."/>
            <person name="Nolan M."/>
            <person name="Lipzen A."/>
            <person name="Salamov A."/>
            <person name="Henrissat B."/>
            <person name="Wiebenga A."/>
            <person name="De Vries R.P."/>
            <person name="Grigoriev I.V."/>
            <person name="Mortensen U.H."/>
            <person name="Andersen M.R."/>
            <person name="Baker S.E."/>
        </authorList>
    </citation>
    <scope>NUCLEOTIDE SEQUENCE [LARGE SCALE GENOMIC DNA]</scope>
    <source>
        <strain evidence="1 2">CBS 115572</strain>
    </source>
</reference>
<dbReference type="EMBL" id="MSFK01000002">
    <property type="protein sequence ID" value="PWY95762.1"/>
    <property type="molecule type" value="Genomic_DNA"/>
</dbReference>
<evidence type="ECO:0000313" key="1">
    <source>
        <dbReference type="EMBL" id="PWY95762.1"/>
    </source>
</evidence>
<dbReference type="GeneID" id="37118490"/>
<keyword evidence="2" id="KW-1185">Reference proteome</keyword>
<dbReference type="AlphaFoldDB" id="A0A317XDG3"/>
<name>A0A317XDG3_9EURO</name>
<comment type="caution">
    <text evidence="1">The sequence shown here is derived from an EMBL/GenBank/DDBJ whole genome shotgun (WGS) entry which is preliminary data.</text>
</comment>
<sequence length="107" mass="12147">MCQENGRIYQGQGINSYILPCDETEQDCLDFMHALVMKALWPARLGHIPHAHNGRFLDLGCGMGIWVIEMAEAYLNTYVLGVDISVIQPDFHPPNCAFVVSFDYEHF</sequence>
<proteinExistence type="predicted"/>
<dbReference type="Proteomes" id="UP000246702">
    <property type="component" value="Unassembled WGS sequence"/>
</dbReference>
<dbReference type="Gene3D" id="3.40.50.150">
    <property type="entry name" value="Vaccinia Virus protein VP39"/>
    <property type="match status" value="1"/>
</dbReference>
<gene>
    <name evidence="1" type="ORF">BO94DRAFT_600357</name>
</gene>
<dbReference type="STRING" id="1450535.A0A317XDG3"/>